<dbReference type="Proteomes" id="UP000735302">
    <property type="component" value="Unassembled WGS sequence"/>
</dbReference>
<dbReference type="EMBL" id="BLXT01007695">
    <property type="protein sequence ID" value="GFO41494.1"/>
    <property type="molecule type" value="Genomic_DNA"/>
</dbReference>
<dbReference type="AlphaFoldDB" id="A0AAV4DBB9"/>
<comment type="caution">
    <text evidence="1">The sequence shown here is derived from an EMBL/GenBank/DDBJ whole genome shotgun (WGS) entry which is preliminary data.</text>
</comment>
<protein>
    <submittedName>
        <fullName evidence="1">Uncharacterized protein</fullName>
    </submittedName>
</protein>
<gene>
    <name evidence="1" type="ORF">PoB_006799900</name>
</gene>
<proteinExistence type="predicted"/>
<organism evidence="1 2">
    <name type="scientific">Plakobranchus ocellatus</name>
    <dbReference type="NCBI Taxonomy" id="259542"/>
    <lineage>
        <taxon>Eukaryota</taxon>
        <taxon>Metazoa</taxon>
        <taxon>Spiralia</taxon>
        <taxon>Lophotrochozoa</taxon>
        <taxon>Mollusca</taxon>
        <taxon>Gastropoda</taxon>
        <taxon>Heterobranchia</taxon>
        <taxon>Euthyneura</taxon>
        <taxon>Panpulmonata</taxon>
        <taxon>Sacoglossa</taxon>
        <taxon>Placobranchoidea</taxon>
        <taxon>Plakobranchidae</taxon>
        <taxon>Plakobranchus</taxon>
    </lineage>
</organism>
<evidence type="ECO:0000313" key="2">
    <source>
        <dbReference type="Proteomes" id="UP000735302"/>
    </source>
</evidence>
<name>A0AAV4DBB9_9GAST</name>
<evidence type="ECO:0000313" key="1">
    <source>
        <dbReference type="EMBL" id="GFO41494.1"/>
    </source>
</evidence>
<keyword evidence="2" id="KW-1185">Reference proteome</keyword>
<sequence length="173" mass="19684">MRRKKFNLSYWINFPPLQDVPSPPAIWHPVAAGRDCLLASDWLEDWANHRQGKLWDKSCTCTSTINKGEGKVSFLEVEGPHILERPIYLDYGDKGKQIITRREAARKGLRHLVRPAQLPVLLYSLATVTSPITVVTTWSKNIRRDVYSSRGRRISGIVMVSRDKTCGVPSSKR</sequence>
<accession>A0AAV4DBB9</accession>
<reference evidence="1 2" key="1">
    <citation type="journal article" date="2021" name="Elife">
        <title>Chloroplast acquisition without the gene transfer in kleptoplastic sea slugs, Plakobranchus ocellatus.</title>
        <authorList>
            <person name="Maeda T."/>
            <person name="Takahashi S."/>
            <person name="Yoshida T."/>
            <person name="Shimamura S."/>
            <person name="Takaki Y."/>
            <person name="Nagai Y."/>
            <person name="Toyoda A."/>
            <person name="Suzuki Y."/>
            <person name="Arimoto A."/>
            <person name="Ishii H."/>
            <person name="Satoh N."/>
            <person name="Nishiyama T."/>
            <person name="Hasebe M."/>
            <person name="Maruyama T."/>
            <person name="Minagawa J."/>
            <person name="Obokata J."/>
            <person name="Shigenobu S."/>
        </authorList>
    </citation>
    <scope>NUCLEOTIDE SEQUENCE [LARGE SCALE GENOMIC DNA]</scope>
</reference>